<dbReference type="RefSeq" id="WP_111270083.1">
    <property type="nucleotide sequence ID" value="NZ_QKWW01000025.1"/>
</dbReference>
<dbReference type="Proteomes" id="UP000249204">
    <property type="component" value="Unassembled WGS sequence"/>
</dbReference>
<organism evidence="1 2">
    <name type="scientific">Paenibacillus silvae</name>
    <dbReference type="NCBI Taxonomy" id="1325358"/>
    <lineage>
        <taxon>Bacteria</taxon>
        <taxon>Bacillati</taxon>
        <taxon>Bacillota</taxon>
        <taxon>Bacilli</taxon>
        <taxon>Bacillales</taxon>
        <taxon>Paenibacillaceae</taxon>
        <taxon>Paenibacillus</taxon>
    </lineage>
</organism>
<proteinExistence type="predicted"/>
<dbReference type="SUPFAM" id="SSF160631">
    <property type="entry name" value="SMI1/KNR4-like"/>
    <property type="match status" value="1"/>
</dbReference>
<comment type="caution">
    <text evidence="1">The sequence shown here is derived from an EMBL/GenBank/DDBJ whole genome shotgun (WGS) entry which is preliminary data.</text>
</comment>
<name>A0A2W6NJ25_9BACL</name>
<evidence type="ECO:0000313" key="1">
    <source>
        <dbReference type="EMBL" id="PZT55761.1"/>
    </source>
</evidence>
<gene>
    <name evidence="1" type="ORF">DN757_09900</name>
</gene>
<reference evidence="1 2" key="1">
    <citation type="submission" date="2018-06" db="EMBL/GenBank/DDBJ databases">
        <title>Isolation of heavy metals resistant Paenibacillus silvae NC2 from Gold-Copper mine in ZiJin, China.</title>
        <authorList>
            <person name="Xu J."/>
            <person name="Mazhar H.S."/>
            <person name="Rensing C."/>
        </authorList>
    </citation>
    <scope>NUCLEOTIDE SEQUENCE [LARGE SCALE GENOMIC DNA]</scope>
    <source>
        <strain evidence="1 2">NC2</strain>
    </source>
</reference>
<dbReference type="AlphaFoldDB" id="A0A2W6NJ25"/>
<sequence>METRKAVNTLGDTQILKEDRLYIQSWLDAYFDSPHRDILMSLPAKMNEDDAGVPVEMQDGEVDEEGWVRWRMLDSAVTEEQIDELADALIRPRSDACGADFSVPPLYAAYLSTRYVLNVYLRYDGCTIALPDMPSDSPLEEIRKLWSAWPLLIEAGYIPFASYEDGAGPVCWDANKPDQERDYAVVWFDHESLFDEQQHSREKLEQHAQPLCSSFRAMLMQSAFK</sequence>
<dbReference type="EMBL" id="QKWW01000025">
    <property type="protein sequence ID" value="PZT55761.1"/>
    <property type="molecule type" value="Genomic_DNA"/>
</dbReference>
<accession>A0A2W6NJ25</accession>
<evidence type="ECO:0008006" key="3">
    <source>
        <dbReference type="Google" id="ProtNLM"/>
    </source>
</evidence>
<protein>
    <recommendedName>
        <fullName evidence="3">SMI1/KNR4 family protein</fullName>
    </recommendedName>
</protein>
<evidence type="ECO:0000313" key="2">
    <source>
        <dbReference type="Proteomes" id="UP000249204"/>
    </source>
</evidence>
<dbReference type="InterPro" id="IPR037883">
    <property type="entry name" value="Knr4/Smi1-like_sf"/>
</dbReference>